<evidence type="ECO:0000313" key="2">
    <source>
        <dbReference type="Proteomes" id="UP001501170"/>
    </source>
</evidence>
<proteinExistence type="predicted"/>
<evidence type="ECO:0000313" key="1">
    <source>
        <dbReference type="EMBL" id="GAA2371395.1"/>
    </source>
</evidence>
<sequence>MPVDERLARRAHAFGVDLAAQVEHDLRGVDVHEVLGEAGVEQQTLLQR</sequence>
<dbReference type="Proteomes" id="UP001501170">
    <property type="component" value="Unassembled WGS sequence"/>
</dbReference>
<name>A0ABN3H7D2_9ACTN</name>
<keyword evidence="2" id="KW-1185">Reference proteome</keyword>
<organism evidence="1 2">
    <name type="scientific">Gordonia cholesterolivorans</name>
    <dbReference type="NCBI Taxonomy" id="559625"/>
    <lineage>
        <taxon>Bacteria</taxon>
        <taxon>Bacillati</taxon>
        <taxon>Actinomycetota</taxon>
        <taxon>Actinomycetes</taxon>
        <taxon>Mycobacteriales</taxon>
        <taxon>Gordoniaceae</taxon>
        <taxon>Gordonia</taxon>
    </lineage>
</organism>
<protein>
    <submittedName>
        <fullName evidence="1">Uncharacterized protein</fullName>
    </submittedName>
</protein>
<dbReference type="EMBL" id="BAAARB010000003">
    <property type="protein sequence ID" value="GAA2371395.1"/>
    <property type="molecule type" value="Genomic_DNA"/>
</dbReference>
<accession>A0ABN3H7D2</accession>
<reference evidence="1 2" key="1">
    <citation type="journal article" date="2019" name="Int. J. Syst. Evol. Microbiol.">
        <title>The Global Catalogue of Microorganisms (GCM) 10K type strain sequencing project: providing services to taxonomists for standard genome sequencing and annotation.</title>
        <authorList>
            <consortium name="The Broad Institute Genomics Platform"/>
            <consortium name="The Broad Institute Genome Sequencing Center for Infectious Disease"/>
            <person name="Wu L."/>
            <person name="Ma J."/>
        </authorList>
    </citation>
    <scope>NUCLEOTIDE SEQUENCE [LARGE SCALE GENOMIC DNA]</scope>
    <source>
        <strain evidence="1 2">JCM 16227</strain>
    </source>
</reference>
<comment type="caution">
    <text evidence="1">The sequence shown here is derived from an EMBL/GenBank/DDBJ whole genome shotgun (WGS) entry which is preliminary data.</text>
</comment>
<gene>
    <name evidence="1" type="ORF">GCM10009855_08380</name>
</gene>